<dbReference type="Proteomes" id="UP000324832">
    <property type="component" value="Unassembled WGS sequence"/>
</dbReference>
<dbReference type="EMBL" id="FZQP02003501">
    <property type="protein sequence ID" value="VVC98364.1"/>
    <property type="molecule type" value="Genomic_DNA"/>
</dbReference>
<feature type="transmembrane region" description="Helical" evidence="1">
    <location>
        <begin position="21"/>
        <end position="39"/>
    </location>
</feature>
<evidence type="ECO:0000313" key="2">
    <source>
        <dbReference type="EMBL" id="VVC98364.1"/>
    </source>
</evidence>
<protein>
    <submittedName>
        <fullName evidence="2">Uncharacterized protein</fullName>
    </submittedName>
</protein>
<sequence>MRRVRVSPTSQRPRSQPSVRLIDVYSFLFPFFRIILLLIKKNIYKLSIYYYK</sequence>
<keyword evidence="3" id="KW-1185">Reference proteome</keyword>
<keyword evidence="1" id="KW-0812">Transmembrane</keyword>
<reference evidence="2 3" key="1">
    <citation type="submission" date="2017-07" db="EMBL/GenBank/DDBJ databases">
        <authorList>
            <person name="Talla V."/>
            <person name="Backstrom N."/>
        </authorList>
    </citation>
    <scope>NUCLEOTIDE SEQUENCE [LARGE SCALE GENOMIC DNA]</scope>
</reference>
<keyword evidence="1" id="KW-1133">Transmembrane helix</keyword>
<proteinExistence type="predicted"/>
<organism evidence="2 3">
    <name type="scientific">Leptidea sinapis</name>
    <dbReference type="NCBI Taxonomy" id="189913"/>
    <lineage>
        <taxon>Eukaryota</taxon>
        <taxon>Metazoa</taxon>
        <taxon>Ecdysozoa</taxon>
        <taxon>Arthropoda</taxon>
        <taxon>Hexapoda</taxon>
        <taxon>Insecta</taxon>
        <taxon>Pterygota</taxon>
        <taxon>Neoptera</taxon>
        <taxon>Endopterygota</taxon>
        <taxon>Lepidoptera</taxon>
        <taxon>Glossata</taxon>
        <taxon>Ditrysia</taxon>
        <taxon>Papilionoidea</taxon>
        <taxon>Pieridae</taxon>
        <taxon>Dismorphiinae</taxon>
        <taxon>Leptidea</taxon>
    </lineage>
</organism>
<keyword evidence="1" id="KW-0472">Membrane</keyword>
<accession>A0A5E4QJB5</accession>
<name>A0A5E4QJB5_9NEOP</name>
<dbReference type="AlphaFoldDB" id="A0A5E4QJB5"/>
<evidence type="ECO:0000256" key="1">
    <source>
        <dbReference type="SAM" id="Phobius"/>
    </source>
</evidence>
<evidence type="ECO:0000313" key="3">
    <source>
        <dbReference type="Proteomes" id="UP000324832"/>
    </source>
</evidence>
<gene>
    <name evidence="2" type="ORF">LSINAPIS_LOCUS9453</name>
</gene>